<accession>A0A8S5M1Y4</accession>
<evidence type="ECO:0000313" key="1">
    <source>
        <dbReference type="EMBL" id="DAD76329.1"/>
    </source>
</evidence>
<organism evidence="1">
    <name type="scientific">Siphoviridae sp. cttDR14</name>
    <dbReference type="NCBI Taxonomy" id="2826490"/>
    <lineage>
        <taxon>Viruses</taxon>
        <taxon>Duplodnaviria</taxon>
        <taxon>Heunggongvirae</taxon>
        <taxon>Uroviricota</taxon>
        <taxon>Caudoviricetes</taxon>
    </lineage>
</organism>
<name>A0A8S5M1Y4_9CAUD</name>
<reference evidence="1" key="1">
    <citation type="journal article" date="2021" name="Proc. Natl. Acad. Sci. U.S.A.">
        <title>A Catalog of Tens of Thousands of Viruses from Human Metagenomes Reveals Hidden Associations with Chronic Diseases.</title>
        <authorList>
            <person name="Tisza M.J."/>
            <person name="Buck C.B."/>
        </authorList>
    </citation>
    <scope>NUCLEOTIDE SEQUENCE</scope>
    <source>
        <strain evidence="1">CttDR14</strain>
    </source>
</reference>
<sequence>MKKSILSNEKRCYICGKRTSLHLHHVFRGRNRPISDENGFVVYLCETHHTDGNFGVHARKDLNEWLMQKTQRAYEETHSREEFVKLIGKSYL</sequence>
<proteinExistence type="predicted"/>
<dbReference type="EMBL" id="BK014798">
    <property type="protein sequence ID" value="DAD76329.1"/>
    <property type="molecule type" value="Genomic_DNA"/>
</dbReference>
<protein>
    <submittedName>
        <fullName evidence="1">Recombination enhancement, RecA-dependent nuclease</fullName>
    </submittedName>
</protein>